<dbReference type="Gene3D" id="3.30.565.10">
    <property type="entry name" value="Histidine kinase-like ATPase, C-terminal domain"/>
    <property type="match status" value="1"/>
</dbReference>
<dbReference type="Pfam" id="PF00512">
    <property type="entry name" value="HisKA"/>
    <property type="match status" value="1"/>
</dbReference>
<dbReference type="SMART" id="SM00388">
    <property type="entry name" value="HisKA"/>
    <property type="match status" value="1"/>
</dbReference>
<dbReference type="SMART" id="SM01080">
    <property type="entry name" value="CHASE2"/>
    <property type="match status" value="1"/>
</dbReference>
<comment type="caution">
    <text evidence="8">The sequence shown here is derived from an EMBL/GenBank/DDBJ whole genome shotgun (WGS) entry which is preliminary data.</text>
</comment>
<keyword evidence="9" id="KW-1185">Reference proteome</keyword>
<dbReference type="InterPro" id="IPR003661">
    <property type="entry name" value="HisK_dim/P_dom"/>
</dbReference>
<gene>
    <name evidence="8" type="ORF">ACEVAQ_17830</name>
</gene>
<dbReference type="SUPFAM" id="SSF47384">
    <property type="entry name" value="Homodimeric domain of signal transducing histidine kinase"/>
    <property type="match status" value="1"/>
</dbReference>
<accession>A0ABW7MIX9</accession>
<dbReference type="InterPro" id="IPR007890">
    <property type="entry name" value="CHASE2"/>
</dbReference>
<dbReference type="PROSITE" id="PS50109">
    <property type="entry name" value="HIS_KIN"/>
    <property type="match status" value="1"/>
</dbReference>
<dbReference type="InterPro" id="IPR005467">
    <property type="entry name" value="His_kinase_dom"/>
</dbReference>
<keyword evidence="3" id="KW-0597">Phosphoprotein</keyword>
<feature type="transmembrane region" description="Helical" evidence="6">
    <location>
        <begin position="307"/>
        <end position="328"/>
    </location>
</feature>
<dbReference type="RefSeq" id="WP_395273480.1">
    <property type="nucleotide sequence ID" value="NZ_JBHEGD010000002.1"/>
</dbReference>
<dbReference type="PIRSF" id="PIRSF037347">
    <property type="entry name" value="STHK_CHASE2_PAS_prd"/>
    <property type="match status" value="1"/>
</dbReference>
<dbReference type="Proteomes" id="UP001609932">
    <property type="component" value="Unassembled WGS sequence"/>
</dbReference>
<evidence type="ECO:0000313" key="9">
    <source>
        <dbReference type="Proteomes" id="UP001609932"/>
    </source>
</evidence>
<dbReference type="InterPro" id="IPR003594">
    <property type="entry name" value="HATPase_dom"/>
</dbReference>
<dbReference type="InterPro" id="IPR036890">
    <property type="entry name" value="HATPase_C_sf"/>
</dbReference>
<keyword evidence="6" id="KW-0472">Membrane</keyword>
<feature type="transmembrane region" description="Helical" evidence="6">
    <location>
        <begin position="335"/>
        <end position="352"/>
    </location>
</feature>
<dbReference type="CDD" id="cd00082">
    <property type="entry name" value="HisKA"/>
    <property type="match status" value="1"/>
</dbReference>
<evidence type="ECO:0000259" key="7">
    <source>
        <dbReference type="PROSITE" id="PS50109"/>
    </source>
</evidence>
<organism evidence="8 9">
    <name type="scientific">Ectopseudomonas khazarica</name>
    <dbReference type="NCBI Taxonomy" id="2502979"/>
    <lineage>
        <taxon>Bacteria</taxon>
        <taxon>Pseudomonadati</taxon>
        <taxon>Pseudomonadota</taxon>
        <taxon>Gammaproteobacteria</taxon>
        <taxon>Pseudomonadales</taxon>
        <taxon>Pseudomonadaceae</taxon>
        <taxon>Ectopseudomonas</taxon>
    </lineage>
</organism>
<protein>
    <recommendedName>
        <fullName evidence="2">histidine kinase</fullName>
        <ecNumber evidence="2">2.7.13.3</ecNumber>
    </recommendedName>
</protein>
<evidence type="ECO:0000256" key="2">
    <source>
        <dbReference type="ARBA" id="ARBA00012438"/>
    </source>
</evidence>
<dbReference type="Pfam" id="PF02518">
    <property type="entry name" value="HATPase_c"/>
    <property type="match status" value="1"/>
</dbReference>
<keyword evidence="6" id="KW-1133">Transmembrane helix</keyword>
<feature type="domain" description="Histidine kinase" evidence="7">
    <location>
        <begin position="550"/>
        <end position="760"/>
    </location>
</feature>
<evidence type="ECO:0000313" key="8">
    <source>
        <dbReference type="EMBL" id="MFH6600564.1"/>
    </source>
</evidence>
<reference evidence="8 9" key="1">
    <citation type="submission" date="2024-09" db="EMBL/GenBank/DDBJ databases">
        <title>Elucidation of the Bokeelamides from Bacteria Associated with Moon Snail Egg Collars.</title>
        <authorList>
            <person name="Campbell R."/>
            <person name="Piedl K."/>
            <person name="Mevers E."/>
        </authorList>
    </citation>
    <scope>NUCLEOTIDE SEQUENCE [LARGE SCALE GENOMIC DNA]</scope>
    <source>
        <strain evidence="8 9">EM133</strain>
    </source>
</reference>
<dbReference type="PANTHER" id="PTHR43047">
    <property type="entry name" value="TWO-COMPONENT HISTIDINE PROTEIN KINASE"/>
    <property type="match status" value="1"/>
</dbReference>
<keyword evidence="5" id="KW-0418">Kinase</keyword>
<evidence type="ECO:0000256" key="3">
    <source>
        <dbReference type="ARBA" id="ARBA00022553"/>
    </source>
</evidence>
<dbReference type="InterPro" id="IPR017181">
    <property type="entry name" value="Sig_transdc_His_kin_CHASE2"/>
</dbReference>
<dbReference type="InterPro" id="IPR004358">
    <property type="entry name" value="Sig_transdc_His_kin-like_C"/>
</dbReference>
<dbReference type="EMBL" id="JBHEGD010000002">
    <property type="protein sequence ID" value="MFH6600564.1"/>
    <property type="molecule type" value="Genomic_DNA"/>
</dbReference>
<evidence type="ECO:0000256" key="1">
    <source>
        <dbReference type="ARBA" id="ARBA00000085"/>
    </source>
</evidence>
<sequence length="761" mass="82995">MPHEPGRSGAFSMSGRLFRRIVREWALLALILLPLVAFLAQGRLSTLDNLIYDRLLGWTAVPQDSRLLLVEIDDRSLAAIGRWPWPRGVHADLIERLQQAGAELVLFDVIFTESARPEEDEPLARAVCRSGNLLLPLLRDGRTRQGQAPGEILPFSSLRECALGLGHINVEADGDGVVRSVYLHEGPPGRTRPLLALQAFAHLQPDAAAELPGRPEGELLAGWQRQNRIRIPFSRQFPVVPYLSVLRGEVPDSLLRGRVVLVGASAPGLGDRYVTPVAGSAGVTPGVAIQASILNGLLQRRSIVEPAAWVTALMACLPVALLLIAFLLARLRHALALTLLMAAASLALSWGLLSSGWWWSPAASLLGLLLTYLLWHWRRQSAVLAYFGWELARLDAEPRVLPEQDMAAAPEGDVLQQRIMALERALARVRDTRRFMTEGLEQLPVATLVCDPQGLILLSSARARHIVGDARLGGQVNELLVELGYPPGLAGDLRDMGGVEFRSPSGLHLRLEVAAMRSASGALALGWLVALLDLSAEREAQAQRSTMLRFLSHDLRAPHSAILALLELQKRAAPGDDSVLQQIEGQVRRALGLTEDFVQLTRAESEDYRFEPTLIGTIALDAFEQAWPLGRAKGIELVHRLDDDETLVSADHGLLCRALFNLLENAIKYSPSGTRVELALRLEGDWICCSVIDQGRGIAAADLSQLALPYRRLGDVEASEGLGLGLTMVRAVVERHAGHLVCESEVGTGSRFSIVLPRLES</sequence>
<name>A0ABW7MIX9_9GAMM</name>
<dbReference type="Gene3D" id="1.10.287.130">
    <property type="match status" value="1"/>
</dbReference>
<dbReference type="Pfam" id="PF05226">
    <property type="entry name" value="CHASE2"/>
    <property type="match status" value="1"/>
</dbReference>
<keyword evidence="6" id="KW-0812">Transmembrane</keyword>
<keyword evidence="4" id="KW-0808">Transferase</keyword>
<dbReference type="InterPro" id="IPR036097">
    <property type="entry name" value="HisK_dim/P_sf"/>
</dbReference>
<evidence type="ECO:0000256" key="5">
    <source>
        <dbReference type="ARBA" id="ARBA00022777"/>
    </source>
</evidence>
<evidence type="ECO:0000256" key="6">
    <source>
        <dbReference type="SAM" id="Phobius"/>
    </source>
</evidence>
<dbReference type="EC" id="2.7.13.3" evidence="2"/>
<dbReference type="PANTHER" id="PTHR43047:SF72">
    <property type="entry name" value="OSMOSENSING HISTIDINE PROTEIN KINASE SLN1"/>
    <property type="match status" value="1"/>
</dbReference>
<dbReference type="PRINTS" id="PR00344">
    <property type="entry name" value="BCTRLSENSOR"/>
</dbReference>
<comment type="catalytic activity">
    <reaction evidence="1">
        <text>ATP + protein L-histidine = ADP + protein N-phospho-L-histidine.</text>
        <dbReference type="EC" id="2.7.13.3"/>
    </reaction>
</comment>
<proteinExistence type="predicted"/>
<dbReference type="SMART" id="SM00387">
    <property type="entry name" value="HATPase_c"/>
    <property type="match status" value="1"/>
</dbReference>
<dbReference type="SUPFAM" id="SSF55874">
    <property type="entry name" value="ATPase domain of HSP90 chaperone/DNA topoisomerase II/histidine kinase"/>
    <property type="match status" value="1"/>
</dbReference>
<evidence type="ECO:0000256" key="4">
    <source>
        <dbReference type="ARBA" id="ARBA00022679"/>
    </source>
</evidence>